<dbReference type="EMBL" id="GBXM01002872">
    <property type="protein sequence ID" value="JAI05706.1"/>
    <property type="molecule type" value="Transcribed_RNA"/>
</dbReference>
<sequence length="35" mass="3984">MLLAAKTIFKELLHAVLKAIQAHKISVKLRKPFLI</sequence>
<organism evidence="1">
    <name type="scientific">Anguilla anguilla</name>
    <name type="common">European freshwater eel</name>
    <name type="synonym">Muraena anguilla</name>
    <dbReference type="NCBI Taxonomy" id="7936"/>
    <lineage>
        <taxon>Eukaryota</taxon>
        <taxon>Metazoa</taxon>
        <taxon>Chordata</taxon>
        <taxon>Craniata</taxon>
        <taxon>Vertebrata</taxon>
        <taxon>Euteleostomi</taxon>
        <taxon>Actinopterygii</taxon>
        <taxon>Neopterygii</taxon>
        <taxon>Teleostei</taxon>
        <taxon>Anguilliformes</taxon>
        <taxon>Anguillidae</taxon>
        <taxon>Anguilla</taxon>
    </lineage>
</organism>
<proteinExistence type="predicted"/>
<accession>A0A0E9XV06</accession>
<evidence type="ECO:0000313" key="1">
    <source>
        <dbReference type="EMBL" id="JAI05706.1"/>
    </source>
</evidence>
<dbReference type="AlphaFoldDB" id="A0A0E9XV06"/>
<reference evidence="1" key="1">
    <citation type="submission" date="2014-11" db="EMBL/GenBank/DDBJ databases">
        <authorList>
            <person name="Amaro Gonzalez C."/>
        </authorList>
    </citation>
    <scope>NUCLEOTIDE SEQUENCE</scope>
</reference>
<protein>
    <submittedName>
        <fullName evidence="1">Uncharacterized protein</fullName>
    </submittedName>
</protein>
<name>A0A0E9XV06_ANGAN</name>
<reference evidence="1" key="2">
    <citation type="journal article" date="2015" name="Fish Shellfish Immunol.">
        <title>Early steps in the European eel (Anguilla anguilla)-Vibrio vulnificus interaction in the gills: Role of the RtxA13 toxin.</title>
        <authorList>
            <person name="Callol A."/>
            <person name="Pajuelo D."/>
            <person name="Ebbesson L."/>
            <person name="Teles M."/>
            <person name="MacKenzie S."/>
            <person name="Amaro C."/>
        </authorList>
    </citation>
    <scope>NUCLEOTIDE SEQUENCE</scope>
</reference>